<dbReference type="AlphaFoldDB" id="G4TTE2"/>
<dbReference type="Proteomes" id="UP000007148">
    <property type="component" value="Unassembled WGS sequence"/>
</dbReference>
<dbReference type="InParanoid" id="G4TTE2"/>
<evidence type="ECO:0000313" key="1">
    <source>
        <dbReference type="EMBL" id="CCA74585.1"/>
    </source>
</evidence>
<sequence>MSGENPLLKKLGSDVNNPKILTRTIPLILLSSTELSETLGIPPVIRINENTTFEEVNRDLSAVTKNFRYQVLQEILGPRPCWRSNEGNKRIPRTTDRLFIIDTISHLVLGVVRGGWDDYPVLLELPSDVSGVTVWDLIRAQFGDNPSIKSVTLYDGDDDVRDMTYDHDAMKLLPSFPTAFFITLTSNTKASILIWCLNEHLLIKGLDLVHRLERPE</sequence>
<organism evidence="1 2">
    <name type="scientific">Serendipita indica (strain DSM 11827)</name>
    <name type="common">Root endophyte fungus</name>
    <name type="synonym">Piriformospora indica</name>
    <dbReference type="NCBI Taxonomy" id="1109443"/>
    <lineage>
        <taxon>Eukaryota</taxon>
        <taxon>Fungi</taxon>
        <taxon>Dikarya</taxon>
        <taxon>Basidiomycota</taxon>
        <taxon>Agaricomycotina</taxon>
        <taxon>Agaricomycetes</taxon>
        <taxon>Sebacinales</taxon>
        <taxon>Serendipitaceae</taxon>
        <taxon>Serendipita</taxon>
    </lineage>
</organism>
<proteinExistence type="predicted"/>
<dbReference type="HOGENOM" id="CLU_1278059_0_0_1"/>
<accession>G4TTE2</accession>
<gene>
    <name evidence="1" type="ORF">PIIN_08537</name>
</gene>
<name>G4TTE2_SERID</name>
<dbReference type="EMBL" id="CAFZ01000330">
    <property type="protein sequence ID" value="CCA74585.1"/>
    <property type="molecule type" value="Genomic_DNA"/>
</dbReference>
<comment type="caution">
    <text evidence="1">The sequence shown here is derived from an EMBL/GenBank/DDBJ whole genome shotgun (WGS) entry which is preliminary data.</text>
</comment>
<reference evidence="1 2" key="1">
    <citation type="journal article" date="2011" name="PLoS Pathog.">
        <title>Endophytic Life Strategies Decoded by Genome and Transcriptome Analyses of the Mutualistic Root Symbiont Piriformospora indica.</title>
        <authorList>
            <person name="Zuccaro A."/>
            <person name="Lahrmann U."/>
            <person name="Guldener U."/>
            <person name="Langen G."/>
            <person name="Pfiffi S."/>
            <person name="Biedenkopf D."/>
            <person name="Wong P."/>
            <person name="Samans B."/>
            <person name="Grimm C."/>
            <person name="Basiewicz M."/>
            <person name="Murat C."/>
            <person name="Martin F."/>
            <person name="Kogel K.H."/>
        </authorList>
    </citation>
    <scope>NUCLEOTIDE SEQUENCE [LARGE SCALE GENOMIC DNA]</scope>
    <source>
        <strain evidence="1 2">DSM 11827</strain>
    </source>
</reference>
<keyword evidence="2" id="KW-1185">Reference proteome</keyword>
<evidence type="ECO:0000313" key="2">
    <source>
        <dbReference type="Proteomes" id="UP000007148"/>
    </source>
</evidence>
<protein>
    <submittedName>
        <fullName evidence="1">Uncharacterized protein</fullName>
    </submittedName>
</protein>
<dbReference type="OrthoDB" id="3331351at2759"/>